<dbReference type="PANTHER" id="PTHR23090:SF9">
    <property type="entry name" value="GLUTAMINE-DEPENDENT NAD(+) SYNTHETASE"/>
    <property type="match status" value="1"/>
</dbReference>
<keyword evidence="12" id="KW-1185">Reference proteome</keyword>
<dbReference type="InterPro" id="IPR022310">
    <property type="entry name" value="NAD/GMP_synthase"/>
</dbReference>
<dbReference type="CDD" id="cd07570">
    <property type="entry name" value="GAT_Gln-NAD-synth"/>
    <property type="match status" value="1"/>
</dbReference>
<dbReference type="PANTHER" id="PTHR23090">
    <property type="entry name" value="NH 3 /GLUTAMINE-DEPENDENT NAD + SYNTHETASE"/>
    <property type="match status" value="1"/>
</dbReference>
<accession>A0A7U4DNH7</accession>
<dbReference type="AlphaFoldDB" id="A0A7U4DNH7"/>
<dbReference type="InterPro" id="IPR014445">
    <property type="entry name" value="Gln-dep_NAD_synthase"/>
</dbReference>
<reference evidence="11 12" key="1">
    <citation type="journal article" date="2011" name="Stand. Genomic Sci.">
        <title>Complete genome sequence of Desulfobulbus propionicus type strain (1pr3).</title>
        <authorList>
            <person name="Pagani I."/>
            <person name="Lapidus A."/>
            <person name="Nolan M."/>
            <person name="Lucas S."/>
            <person name="Hammon N."/>
            <person name="Deshpande S."/>
            <person name="Cheng J.F."/>
            <person name="Chertkov O."/>
            <person name="Davenport K."/>
            <person name="Tapia R."/>
            <person name="Han C."/>
            <person name="Goodwin L."/>
            <person name="Pitluck S."/>
            <person name="Liolios K."/>
            <person name="Mavromatis K."/>
            <person name="Ivanova N."/>
            <person name="Mikhailova N."/>
            <person name="Pati A."/>
            <person name="Chen A."/>
            <person name="Palaniappan K."/>
            <person name="Land M."/>
            <person name="Hauser L."/>
            <person name="Chang Y.J."/>
            <person name="Jeffries C.D."/>
            <person name="Detter J.C."/>
            <person name="Brambilla E."/>
            <person name="Kannan K.P."/>
            <person name="Djao O.D."/>
            <person name="Rohde M."/>
            <person name="Pukall R."/>
            <person name="Spring S."/>
            <person name="Goker M."/>
            <person name="Sikorski J."/>
            <person name="Woyke T."/>
            <person name="Bristow J."/>
            <person name="Eisen J.A."/>
            <person name="Markowitz V."/>
            <person name="Hugenholtz P."/>
            <person name="Kyrpides N.C."/>
            <person name="Klenk H.P."/>
        </authorList>
    </citation>
    <scope>NUCLEOTIDE SEQUENCE [LARGE SCALE GENOMIC DNA]</scope>
    <source>
        <strain evidence="12">ATCC 33891 / DSM 2032 / 1pr3</strain>
    </source>
</reference>
<dbReference type="Proteomes" id="UP000006365">
    <property type="component" value="Chromosome"/>
</dbReference>
<feature type="binding site" evidence="7">
    <location>
        <position position="181"/>
    </location>
    <ligand>
        <name>L-glutamine</name>
        <dbReference type="ChEBI" id="CHEBI:58359"/>
    </ligand>
</feature>
<evidence type="ECO:0000313" key="12">
    <source>
        <dbReference type="Proteomes" id="UP000006365"/>
    </source>
</evidence>
<feature type="binding site" evidence="7">
    <location>
        <position position="512"/>
    </location>
    <ligand>
        <name>deamido-NAD(+)</name>
        <dbReference type="ChEBI" id="CHEBI:58437"/>
        <note>ligand shared between two neighboring subunits</note>
    </ligand>
</feature>
<feature type="binding site" evidence="7">
    <location>
        <position position="187"/>
    </location>
    <ligand>
        <name>L-glutamine</name>
        <dbReference type="ChEBI" id="CHEBI:58359"/>
    </ligand>
</feature>
<dbReference type="InterPro" id="IPR036526">
    <property type="entry name" value="C-N_Hydrolase_sf"/>
</dbReference>
<dbReference type="Pfam" id="PF00795">
    <property type="entry name" value="CN_hydrolase"/>
    <property type="match status" value="1"/>
</dbReference>
<dbReference type="RefSeq" id="WP_015723578.1">
    <property type="nucleotide sequence ID" value="NC_014972.1"/>
</dbReference>
<feature type="active site" description="Nucleophile; for glutaminase activity" evidence="7">
    <location>
        <position position="147"/>
    </location>
</feature>
<feature type="binding site" evidence="7">
    <location>
        <position position="402"/>
    </location>
    <ligand>
        <name>deamido-NAD(+)</name>
        <dbReference type="ChEBI" id="CHEBI:58437"/>
        <note>ligand shared between two neighboring subunits</note>
    </ligand>
</feature>
<organism evidence="11 12">
    <name type="scientific">Desulfobulbus propionicus (strain ATCC 33891 / DSM 2032 / VKM B-1956 / 1pr3)</name>
    <dbReference type="NCBI Taxonomy" id="577650"/>
    <lineage>
        <taxon>Bacteria</taxon>
        <taxon>Pseudomonadati</taxon>
        <taxon>Thermodesulfobacteriota</taxon>
        <taxon>Desulfobulbia</taxon>
        <taxon>Desulfobulbales</taxon>
        <taxon>Desulfobulbaceae</taxon>
        <taxon>Desulfobulbus</taxon>
    </lineage>
</organism>
<comment type="pathway">
    <text evidence="1 7 8">Cofactor biosynthesis; NAD(+) biosynthesis; NAD(+) from deamido-NAD(+) (L-Gln route): step 1/1.</text>
</comment>
<dbReference type="InterPro" id="IPR014729">
    <property type="entry name" value="Rossmann-like_a/b/a_fold"/>
</dbReference>
<dbReference type="GO" id="GO:0005737">
    <property type="term" value="C:cytoplasm"/>
    <property type="evidence" value="ECO:0007669"/>
    <property type="project" value="InterPro"/>
</dbReference>
<dbReference type="EC" id="6.3.5.1" evidence="7 8"/>
<comment type="catalytic activity">
    <reaction evidence="7 8">
        <text>deamido-NAD(+) + L-glutamine + ATP + H2O = L-glutamate + AMP + diphosphate + NAD(+) + H(+)</text>
        <dbReference type="Rhea" id="RHEA:24384"/>
        <dbReference type="ChEBI" id="CHEBI:15377"/>
        <dbReference type="ChEBI" id="CHEBI:15378"/>
        <dbReference type="ChEBI" id="CHEBI:29985"/>
        <dbReference type="ChEBI" id="CHEBI:30616"/>
        <dbReference type="ChEBI" id="CHEBI:33019"/>
        <dbReference type="ChEBI" id="CHEBI:57540"/>
        <dbReference type="ChEBI" id="CHEBI:58359"/>
        <dbReference type="ChEBI" id="CHEBI:58437"/>
        <dbReference type="ChEBI" id="CHEBI:456215"/>
        <dbReference type="EC" id="6.3.5.1"/>
    </reaction>
</comment>
<comment type="similarity">
    <text evidence="2 7 8">In the C-terminal section; belongs to the NAD synthetase family.</text>
</comment>
<keyword evidence="6 7" id="KW-0520">NAD</keyword>
<dbReference type="NCBIfam" id="NF010588">
    <property type="entry name" value="PRK13981.1"/>
    <property type="match status" value="1"/>
</dbReference>
<evidence type="ECO:0000256" key="7">
    <source>
        <dbReference type="HAMAP-Rule" id="MF_02090"/>
    </source>
</evidence>
<evidence type="ECO:0000256" key="1">
    <source>
        <dbReference type="ARBA" id="ARBA00005188"/>
    </source>
</evidence>
<dbReference type="CDD" id="cd00553">
    <property type="entry name" value="NAD_synthase"/>
    <property type="match status" value="1"/>
</dbReference>
<dbReference type="PROSITE" id="PS50263">
    <property type="entry name" value="CN_HYDROLASE"/>
    <property type="match status" value="1"/>
</dbReference>
<dbReference type="PIRSF" id="PIRSF006630">
    <property type="entry name" value="NADS_GAT"/>
    <property type="match status" value="1"/>
</dbReference>
<dbReference type="KEGG" id="dpr:Despr_0860"/>
<evidence type="ECO:0000256" key="5">
    <source>
        <dbReference type="ARBA" id="ARBA00022840"/>
    </source>
</evidence>
<keyword evidence="5 7" id="KW-0067">ATP-binding</keyword>
<evidence type="ECO:0000256" key="4">
    <source>
        <dbReference type="ARBA" id="ARBA00022741"/>
    </source>
</evidence>
<name>A0A7U4DNH7_DESPD</name>
<dbReference type="FunFam" id="3.40.50.620:FF:000106">
    <property type="entry name" value="Glutamine-dependent NAD(+) synthetase"/>
    <property type="match status" value="1"/>
</dbReference>
<dbReference type="GO" id="GO:0008795">
    <property type="term" value="F:NAD+ synthase activity"/>
    <property type="evidence" value="ECO:0007669"/>
    <property type="project" value="UniProtKB-UniRule"/>
</dbReference>
<feature type="domain" description="CN hydrolase" evidence="10">
    <location>
        <begin position="1"/>
        <end position="254"/>
    </location>
</feature>
<keyword evidence="4 7" id="KW-0547">Nucleotide-binding</keyword>
<sequence length="541" mass="59900">MKIALIQTNPIIGAFERNLRQVLHWIGKARQARCDLVVFPELTLCGYPPQDLLERPAFLDGHDRALVDLVKQLAGISCIVGVPERRQGPGKPLYNSAYVLERDKIAVRARKQLLPTYDVFDETRYFEPGTTSTVFPCKGVHCGLTICEDIWWNSEIYPTDPLKDLVIGPIVPDCLINISASPYHYGKLEERQQVFTRLCRDNNLPLLYVNQVGGQDGLIFDGHSMVMTPRGTLRAVAAGFGEDMLVVDSEDWDRDGGQLPADSVADVEQALVLGVRDYLHKTGFRRAVLGLSGGIDSAVTAVIACRALGPENVLCVAMPSPYTSQASIDDARQLAANLGCDFEIIAISALMETYRASLAPLFTGLAEDATEQNIQARIRGNLLMALSNKFKRLLLTTGNKSEMAVGYCTLYGDMSGGLAVIADVPKIMVYELAHLLNRERELIPERIITRPPTAELKPDQCDQDDLPPYEVLDGVLKAYLEEHKSIEAIVANGYDAQMVRDIVRRIKLNEYKRKQAPLGIKVTTKAFGPGRRYPLVQGFVE</sequence>
<dbReference type="SUPFAM" id="SSF52402">
    <property type="entry name" value="Adenine nucleotide alpha hydrolases-like"/>
    <property type="match status" value="1"/>
</dbReference>
<comment type="similarity">
    <text evidence="9">Belongs to the NAD synthetase family.</text>
</comment>
<feature type="binding site" evidence="7">
    <location>
        <position position="117"/>
    </location>
    <ligand>
        <name>L-glutamine</name>
        <dbReference type="ChEBI" id="CHEBI:58359"/>
    </ligand>
</feature>
<dbReference type="InterPro" id="IPR003010">
    <property type="entry name" value="C-N_Hydrolase"/>
</dbReference>
<protein>
    <recommendedName>
        <fullName evidence="7 8">Glutamine-dependent NAD(+) synthetase</fullName>
        <ecNumber evidence="7 8">6.3.5.1</ecNumber>
    </recommendedName>
    <alternativeName>
        <fullName evidence="7 8">NAD(+) synthase [glutamine-hydrolyzing]</fullName>
    </alternativeName>
</protein>
<feature type="binding site" evidence="7">
    <location>
        <begin position="290"/>
        <end position="297"/>
    </location>
    <ligand>
        <name>ATP</name>
        <dbReference type="ChEBI" id="CHEBI:30616"/>
    </ligand>
</feature>
<comment type="caution">
    <text evidence="7">Lacks conserved residue(s) required for the propagation of feature annotation.</text>
</comment>
<evidence type="ECO:0000256" key="6">
    <source>
        <dbReference type="ARBA" id="ARBA00023027"/>
    </source>
</evidence>
<dbReference type="GO" id="GO:0009435">
    <property type="term" value="P:NAD+ biosynthetic process"/>
    <property type="evidence" value="ECO:0007669"/>
    <property type="project" value="UniProtKB-UniRule"/>
</dbReference>
<dbReference type="Gene3D" id="3.60.110.10">
    <property type="entry name" value="Carbon-nitrogen hydrolase"/>
    <property type="match status" value="1"/>
</dbReference>
<dbReference type="GO" id="GO:0003952">
    <property type="term" value="F:NAD+ synthase (glutamine-hydrolyzing) activity"/>
    <property type="evidence" value="ECO:0007669"/>
    <property type="project" value="UniProtKB-UniRule"/>
</dbReference>
<feature type="binding site" evidence="7">
    <location>
        <position position="397"/>
    </location>
    <ligand>
        <name>ATP</name>
        <dbReference type="ChEBI" id="CHEBI:30616"/>
    </ligand>
</feature>
<evidence type="ECO:0000256" key="3">
    <source>
        <dbReference type="ARBA" id="ARBA00022598"/>
    </source>
</evidence>
<evidence type="ECO:0000256" key="8">
    <source>
        <dbReference type="PIRNR" id="PIRNR006630"/>
    </source>
</evidence>
<evidence type="ECO:0000313" key="11">
    <source>
        <dbReference type="EMBL" id="ADW17034.1"/>
    </source>
</evidence>
<dbReference type="HAMAP" id="MF_02090">
    <property type="entry name" value="NadE_glutamine_dep"/>
    <property type="match status" value="1"/>
</dbReference>
<dbReference type="GO" id="GO:0005524">
    <property type="term" value="F:ATP binding"/>
    <property type="evidence" value="ECO:0007669"/>
    <property type="project" value="UniProtKB-UniRule"/>
</dbReference>
<gene>
    <name evidence="7" type="primary">nadE</name>
    <name evidence="11" type="ordered locus">Despr_0860</name>
</gene>
<evidence type="ECO:0000256" key="2">
    <source>
        <dbReference type="ARBA" id="ARBA00007145"/>
    </source>
</evidence>
<dbReference type="Pfam" id="PF02540">
    <property type="entry name" value="NAD_synthase"/>
    <property type="match status" value="1"/>
</dbReference>
<dbReference type="SUPFAM" id="SSF56317">
    <property type="entry name" value="Carbon-nitrogen hydrolase"/>
    <property type="match status" value="1"/>
</dbReference>
<dbReference type="UniPathway" id="UPA00253">
    <property type="reaction ID" value="UER00334"/>
</dbReference>
<feature type="binding site" evidence="7">
    <location>
        <position position="373"/>
    </location>
    <ligand>
        <name>deamido-NAD(+)</name>
        <dbReference type="ChEBI" id="CHEBI:58437"/>
        <note>ligand shared between two neighboring subunits</note>
    </ligand>
</feature>
<dbReference type="EMBL" id="CP002364">
    <property type="protein sequence ID" value="ADW17034.1"/>
    <property type="molecule type" value="Genomic_DNA"/>
</dbReference>
<evidence type="ECO:0000256" key="9">
    <source>
        <dbReference type="RuleBase" id="RU003811"/>
    </source>
</evidence>
<proteinExistence type="inferred from homology"/>
<dbReference type="GO" id="GO:0004359">
    <property type="term" value="F:glutaminase activity"/>
    <property type="evidence" value="ECO:0007669"/>
    <property type="project" value="InterPro"/>
</dbReference>
<evidence type="ECO:0000259" key="10">
    <source>
        <dbReference type="PROSITE" id="PS50263"/>
    </source>
</evidence>
<feature type="active site" description="Proton acceptor; for glutaminase activity" evidence="7">
    <location>
        <position position="41"/>
    </location>
</feature>
<keyword evidence="3 7" id="KW-0436">Ligase</keyword>
<comment type="function">
    <text evidence="7">Catalyzes the ATP-dependent amidation of deamido-NAD to form NAD. Uses L-glutamine as a nitrogen source.</text>
</comment>
<dbReference type="NCBIfam" id="TIGR00552">
    <property type="entry name" value="nadE"/>
    <property type="match status" value="1"/>
</dbReference>
<dbReference type="Gene3D" id="3.40.50.620">
    <property type="entry name" value="HUPs"/>
    <property type="match status" value="1"/>
</dbReference>
<dbReference type="InterPro" id="IPR003694">
    <property type="entry name" value="NAD_synthase"/>
</dbReference>
<feature type="active site" description="For glutaminase activity" evidence="7">
    <location>
        <position position="111"/>
    </location>
</feature>